<name>A0A645J6G0_9ZZZZ</name>
<dbReference type="EMBL" id="VSSQ01132425">
    <property type="protein sequence ID" value="MPN58977.1"/>
    <property type="molecule type" value="Genomic_DNA"/>
</dbReference>
<feature type="compositionally biased region" description="Basic and acidic residues" evidence="1">
    <location>
        <begin position="64"/>
        <end position="74"/>
    </location>
</feature>
<reference evidence="2" key="1">
    <citation type="submission" date="2019-08" db="EMBL/GenBank/DDBJ databases">
        <authorList>
            <person name="Kucharzyk K."/>
            <person name="Murdoch R.W."/>
            <person name="Higgins S."/>
            <person name="Loffler F."/>
        </authorList>
    </citation>
    <scope>NUCLEOTIDE SEQUENCE</scope>
</reference>
<organism evidence="2">
    <name type="scientific">bioreactor metagenome</name>
    <dbReference type="NCBI Taxonomy" id="1076179"/>
    <lineage>
        <taxon>unclassified sequences</taxon>
        <taxon>metagenomes</taxon>
        <taxon>ecological metagenomes</taxon>
    </lineage>
</organism>
<gene>
    <name evidence="2" type="ORF">SDC9_206694</name>
</gene>
<comment type="caution">
    <text evidence="2">The sequence shown here is derived from an EMBL/GenBank/DDBJ whole genome shotgun (WGS) entry which is preliminary data.</text>
</comment>
<accession>A0A645J6G0</accession>
<evidence type="ECO:0000256" key="1">
    <source>
        <dbReference type="SAM" id="MobiDB-lite"/>
    </source>
</evidence>
<protein>
    <submittedName>
        <fullName evidence="2">Uncharacterized protein</fullName>
    </submittedName>
</protein>
<feature type="region of interest" description="Disordered" evidence="1">
    <location>
        <begin position="58"/>
        <end position="84"/>
    </location>
</feature>
<feature type="region of interest" description="Disordered" evidence="1">
    <location>
        <begin position="1"/>
        <end position="20"/>
    </location>
</feature>
<dbReference type="AlphaFoldDB" id="A0A645J6G0"/>
<sequence>MVAQERAIPTQKKPYAPKTVPPNTLPFLKSILAAIIWTIPPNNAAQTKSKPVALGSVKPNFADEATKHTKDKPKTPNAVGSAPV</sequence>
<evidence type="ECO:0000313" key="2">
    <source>
        <dbReference type="EMBL" id="MPN58977.1"/>
    </source>
</evidence>
<proteinExistence type="predicted"/>